<sequence length="360" mass="41015">MFGLVRSNWFVLAAALLAATLLMLALGYTVLDYYLSHAEGLGGFDGPQDPAKLGTLGDFFGGLLNPVFGFLSVVGLLVAVVLQREQLQQVKREAQASARAAENQAFENTFFQLLRLHQEILNSVELSDHEGLFRGRAAIHRLYGESFSDYDLLERCQNWDEREEFLAWLNDYYEDNYIRFGHLVEHYYQSIENIASFVHRRAIRNKAFYARLLRGQFSQYELLMMFFHALRDEAFGLKESIEELSLFEGLRPQNLPDYSLLALYEVRAYGIGLVKWSALRSDAASLLSAANIQRALKAASEMMESCQERLLSVRARKFDLAGAGQDHENESDEIARLEVEVGRLSRLHKALSKRRAEPEV</sequence>
<feature type="transmembrane region" description="Helical" evidence="2">
    <location>
        <begin position="59"/>
        <end position="82"/>
    </location>
</feature>
<dbReference type="InterPro" id="IPR031709">
    <property type="entry name" value="PutAbiC"/>
</dbReference>
<feature type="coiled-coil region" evidence="1">
    <location>
        <begin position="289"/>
        <end position="354"/>
    </location>
</feature>
<evidence type="ECO:0000256" key="2">
    <source>
        <dbReference type="SAM" id="Phobius"/>
    </source>
</evidence>
<keyword evidence="1" id="KW-0175">Coiled coil</keyword>
<keyword evidence="4" id="KW-1185">Reference proteome</keyword>
<evidence type="ECO:0008006" key="5">
    <source>
        <dbReference type="Google" id="ProtNLM"/>
    </source>
</evidence>
<reference evidence="3 4" key="1">
    <citation type="submission" date="2020-06" db="EMBL/GenBank/DDBJ databases">
        <title>Draft genome of Uliginosibacterium sp. IMCC34675.</title>
        <authorList>
            <person name="Song J."/>
        </authorList>
    </citation>
    <scope>NUCLEOTIDE SEQUENCE [LARGE SCALE GENOMIC DNA]</scope>
    <source>
        <strain evidence="3 4">IMCC34675</strain>
    </source>
</reference>
<comment type="caution">
    <text evidence="3">The sequence shown here is derived from an EMBL/GenBank/DDBJ whole genome shotgun (WGS) entry which is preliminary data.</text>
</comment>
<dbReference type="EMBL" id="JABCSC020000001">
    <property type="protein sequence ID" value="NSL54456.1"/>
    <property type="molecule type" value="Genomic_DNA"/>
</dbReference>
<dbReference type="Proteomes" id="UP000778523">
    <property type="component" value="Unassembled WGS sequence"/>
</dbReference>
<organism evidence="3 4">
    <name type="scientific">Uliginosibacterium aquaticum</name>
    <dbReference type="NCBI Taxonomy" id="2731212"/>
    <lineage>
        <taxon>Bacteria</taxon>
        <taxon>Pseudomonadati</taxon>
        <taxon>Pseudomonadota</taxon>
        <taxon>Betaproteobacteria</taxon>
        <taxon>Rhodocyclales</taxon>
        <taxon>Zoogloeaceae</taxon>
        <taxon>Uliginosibacterium</taxon>
    </lineage>
</organism>
<keyword evidence="2" id="KW-1133">Transmembrane helix</keyword>
<protein>
    <recommendedName>
        <fullName evidence="5">Phage abortive infection protein</fullName>
    </recommendedName>
</protein>
<keyword evidence="2" id="KW-0472">Membrane</keyword>
<dbReference type="RefSeq" id="WP_170020953.1">
    <property type="nucleotide sequence ID" value="NZ_JABCSC020000001.1"/>
</dbReference>
<proteinExistence type="predicted"/>
<dbReference type="Pfam" id="PF16872">
    <property type="entry name" value="putAbiC"/>
    <property type="match status" value="1"/>
</dbReference>
<accession>A0ABX2IDB3</accession>
<evidence type="ECO:0000256" key="1">
    <source>
        <dbReference type="SAM" id="Coils"/>
    </source>
</evidence>
<keyword evidence="2" id="KW-0812">Transmembrane</keyword>
<evidence type="ECO:0000313" key="4">
    <source>
        <dbReference type="Proteomes" id="UP000778523"/>
    </source>
</evidence>
<name>A0ABX2IDB3_9RHOO</name>
<evidence type="ECO:0000313" key="3">
    <source>
        <dbReference type="EMBL" id="NSL54456.1"/>
    </source>
</evidence>
<gene>
    <name evidence="3" type="ORF">HJ583_005425</name>
</gene>